<sequence length="74" mass="8296">MPAPQEFYGSTLYLIGGKTLYIVSQSNKVHTNLFPTIKPICIKKSKIAFFLLPFTSCLAIMAIIKANLLIFPIY</sequence>
<keyword evidence="1" id="KW-0812">Transmembrane</keyword>
<accession>A0A1B7VU35</accession>
<evidence type="ECO:0000256" key="1">
    <source>
        <dbReference type="SAM" id="Phobius"/>
    </source>
</evidence>
<dbReference type="AlphaFoldDB" id="A0A1B7VU35"/>
<protein>
    <submittedName>
        <fullName evidence="2">Uncharacterized protein</fullName>
    </submittedName>
</protein>
<dbReference type="Proteomes" id="UP000092382">
    <property type="component" value="Unassembled WGS sequence"/>
</dbReference>
<keyword evidence="1" id="KW-1133">Transmembrane helix</keyword>
<gene>
    <name evidence="2" type="ORF">AN481_14040</name>
</gene>
<reference evidence="2 3" key="1">
    <citation type="submission" date="2015-09" db="EMBL/GenBank/DDBJ databases">
        <title>Whole genome shotgun sequence assembly of Aphanizomenon flos-aquae UKL13.</title>
        <authorList>
            <person name="Driscoll C."/>
        </authorList>
    </citation>
    <scope>NUCLEOTIDE SEQUENCE [LARGE SCALE GENOMIC DNA]</scope>
    <source>
        <strain evidence="2">MDT13</strain>
    </source>
</reference>
<name>A0A1B7VU35_APHFL</name>
<keyword evidence="1" id="KW-0472">Membrane</keyword>
<comment type="caution">
    <text evidence="2">The sequence shown here is derived from an EMBL/GenBank/DDBJ whole genome shotgun (WGS) entry which is preliminary data.</text>
</comment>
<evidence type="ECO:0000313" key="2">
    <source>
        <dbReference type="EMBL" id="OBQ24408.1"/>
    </source>
</evidence>
<proteinExistence type="predicted"/>
<evidence type="ECO:0000313" key="3">
    <source>
        <dbReference type="Proteomes" id="UP000092382"/>
    </source>
</evidence>
<dbReference type="EMBL" id="LJOY01000049">
    <property type="protein sequence ID" value="OBQ24408.1"/>
    <property type="molecule type" value="Genomic_DNA"/>
</dbReference>
<feature type="transmembrane region" description="Helical" evidence="1">
    <location>
        <begin position="47"/>
        <end position="71"/>
    </location>
</feature>
<organism evidence="2 3">
    <name type="scientific">Aphanizomenon flos-aquae LD13</name>
    <dbReference type="NCBI Taxonomy" id="1710894"/>
    <lineage>
        <taxon>Bacteria</taxon>
        <taxon>Bacillati</taxon>
        <taxon>Cyanobacteriota</taxon>
        <taxon>Cyanophyceae</taxon>
        <taxon>Nostocales</taxon>
        <taxon>Aphanizomenonaceae</taxon>
        <taxon>Aphanizomenon</taxon>
    </lineage>
</organism>